<gene>
    <name evidence="2" type="ORF">A2960_03640</name>
</gene>
<protein>
    <recommendedName>
        <fullName evidence="4">Glycosyltransferase RgtA/B/C/D-like domain-containing protein</fullName>
    </recommendedName>
</protein>
<feature type="transmembrane region" description="Helical" evidence="1">
    <location>
        <begin position="5"/>
        <end position="27"/>
    </location>
</feature>
<evidence type="ECO:0000313" key="2">
    <source>
        <dbReference type="EMBL" id="OGG26393.1"/>
    </source>
</evidence>
<feature type="transmembrane region" description="Helical" evidence="1">
    <location>
        <begin position="193"/>
        <end position="214"/>
    </location>
</feature>
<feature type="transmembrane region" description="Helical" evidence="1">
    <location>
        <begin position="279"/>
        <end position="296"/>
    </location>
</feature>
<organism evidence="2 3">
    <name type="scientific">Candidatus Gottesmanbacteria bacterium RIFCSPLOWO2_01_FULL_39_12b</name>
    <dbReference type="NCBI Taxonomy" id="1798388"/>
    <lineage>
        <taxon>Bacteria</taxon>
        <taxon>Candidatus Gottesmaniibacteriota</taxon>
    </lineage>
</organism>
<feature type="transmembrane region" description="Helical" evidence="1">
    <location>
        <begin position="255"/>
        <end position="272"/>
    </location>
</feature>
<name>A0A1F6APJ1_9BACT</name>
<feature type="transmembrane region" description="Helical" evidence="1">
    <location>
        <begin position="121"/>
        <end position="144"/>
    </location>
</feature>
<evidence type="ECO:0000313" key="3">
    <source>
        <dbReference type="Proteomes" id="UP000176609"/>
    </source>
</evidence>
<dbReference type="EMBL" id="MFJR01000010">
    <property type="protein sequence ID" value="OGG26393.1"/>
    <property type="molecule type" value="Genomic_DNA"/>
</dbReference>
<proteinExistence type="predicted"/>
<comment type="caution">
    <text evidence="2">The sequence shown here is derived from an EMBL/GenBank/DDBJ whole genome shotgun (WGS) entry which is preliminary data.</text>
</comment>
<evidence type="ECO:0008006" key="4">
    <source>
        <dbReference type="Google" id="ProtNLM"/>
    </source>
</evidence>
<feature type="transmembrane region" description="Helical" evidence="1">
    <location>
        <begin position="99"/>
        <end position="115"/>
    </location>
</feature>
<evidence type="ECO:0000256" key="1">
    <source>
        <dbReference type="SAM" id="Phobius"/>
    </source>
</evidence>
<dbReference type="AlphaFoldDB" id="A0A1F6APJ1"/>
<accession>A0A1F6APJ1</accession>
<keyword evidence="1" id="KW-0812">Transmembrane</keyword>
<dbReference type="Proteomes" id="UP000176609">
    <property type="component" value="Unassembled WGS sequence"/>
</dbReference>
<feature type="transmembrane region" description="Helical" evidence="1">
    <location>
        <begin position="302"/>
        <end position="319"/>
    </location>
</feature>
<feature type="transmembrane region" description="Helical" evidence="1">
    <location>
        <begin position="151"/>
        <end position="173"/>
    </location>
</feature>
<feature type="transmembrane region" description="Helical" evidence="1">
    <location>
        <begin position="226"/>
        <end position="249"/>
    </location>
</feature>
<feature type="transmembrane region" description="Helical" evidence="1">
    <location>
        <begin position="328"/>
        <end position="346"/>
    </location>
</feature>
<keyword evidence="1" id="KW-1133">Transmembrane helix</keyword>
<sequence>MKRSFFVLCLFILIFYYYKDILSYYFISDDFFYLSFNSLKDTVKFYPGFYHYNPVFWLIIFGLKKIFGLNPFPYHLIALLLHMVNSVLVCWVTQKLTRSFKTGMISALIFSLFFSQYEVVYWITGISTSIMVLFYLCGLISLIYGLEKHKFLLVLFTIFFLLAYFSHEYAISLLPVGFLSSWLIPGLKRNKRLALLILIVLTFFVMSFSLLRWVSADMSLFVHVPTMPRFFASFLKSNLYLFLPFPLLIDQLPKALILFLSLLIDLILIYQLRRNGVRLFLFLWMLVTEVIFSFTSAVQARYIYLSSIPSIIFLSSITLQKQNEIFKILFYIYLLLILTSGMLFLSQQKNYWVISSNITKQVLFDIKTLYPALPKNNIYFVNLPDSSVDSIWKAYVFRNGMEDSLRLIYPNQVVKIHYLKTDTASGNTRDDPVISDDKLDQLRRNKEIVLIYQENLKTITK</sequence>
<keyword evidence="1" id="KW-0472">Membrane</keyword>
<reference evidence="2 3" key="1">
    <citation type="journal article" date="2016" name="Nat. Commun.">
        <title>Thousands of microbial genomes shed light on interconnected biogeochemical processes in an aquifer system.</title>
        <authorList>
            <person name="Anantharaman K."/>
            <person name="Brown C.T."/>
            <person name="Hug L.A."/>
            <person name="Sharon I."/>
            <person name="Castelle C.J."/>
            <person name="Probst A.J."/>
            <person name="Thomas B.C."/>
            <person name="Singh A."/>
            <person name="Wilkins M.J."/>
            <person name="Karaoz U."/>
            <person name="Brodie E.L."/>
            <person name="Williams K.H."/>
            <person name="Hubbard S.S."/>
            <person name="Banfield J.F."/>
        </authorList>
    </citation>
    <scope>NUCLEOTIDE SEQUENCE [LARGE SCALE GENOMIC DNA]</scope>
</reference>
<feature type="transmembrane region" description="Helical" evidence="1">
    <location>
        <begin position="72"/>
        <end position="92"/>
    </location>
</feature>